<protein>
    <submittedName>
        <fullName evidence="1">Flp pilus assembly protein TadG</fullName>
    </submittedName>
</protein>
<proteinExistence type="predicted"/>
<comment type="caution">
    <text evidence="1">The sequence shown here is derived from an EMBL/GenBank/DDBJ whole genome shotgun (WGS) entry which is preliminary data.</text>
</comment>
<keyword evidence="2" id="KW-1185">Reference proteome</keyword>
<dbReference type="EMBL" id="JACHLN010000002">
    <property type="protein sequence ID" value="MBB4838951.1"/>
    <property type="molecule type" value="Genomic_DNA"/>
</dbReference>
<organism evidence="1 2">
    <name type="scientific">Sphingomonas kyeonggiensis</name>
    <dbReference type="NCBI Taxonomy" id="1268553"/>
    <lineage>
        <taxon>Bacteria</taxon>
        <taxon>Pseudomonadati</taxon>
        <taxon>Pseudomonadota</taxon>
        <taxon>Alphaproteobacteria</taxon>
        <taxon>Sphingomonadales</taxon>
        <taxon>Sphingomonadaceae</taxon>
        <taxon>Sphingomonas</taxon>
    </lineage>
</organism>
<accession>A0A7W7NSM7</accession>
<reference evidence="1 2" key="1">
    <citation type="submission" date="2020-08" db="EMBL/GenBank/DDBJ databases">
        <title>Functional genomics of gut bacteria from endangered species of beetles.</title>
        <authorList>
            <person name="Carlos-Shanley C."/>
        </authorList>
    </citation>
    <scope>NUCLEOTIDE SEQUENCE [LARGE SCALE GENOMIC DNA]</scope>
    <source>
        <strain evidence="1 2">S00224</strain>
    </source>
</reference>
<evidence type="ECO:0000313" key="1">
    <source>
        <dbReference type="EMBL" id="MBB4838951.1"/>
    </source>
</evidence>
<sequence length="233" mass="25069">MSRLPLLRRLRDDKSGVALLEFAFSLPIVLTLSLTGAELTNYIITKMRVSQIALHLADNAARIGSGTQLQAKTISEADINDLLTGADMQSGELKLLTNGRVTISSIEPDPTNTGKSRIRWQRCQGSKTALSSTYGAQGDKNLAGVGPSTRQVAAPDNGVTMFVEVRFQYTPLIKTSLSPTSEMNEIASMMVRDRRDTTDDSNLGSAATHPRGIYKVSGVSPSMCSAGQAYLET</sequence>
<dbReference type="Proteomes" id="UP000575241">
    <property type="component" value="Unassembled WGS sequence"/>
</dbReference>
<name>A0A7W7NSM7_9SPHN</name>
<dbReference type="AlphaFoldDB" id="A0A7W7NSM7"/>
<dbReference type="RefSeq" id="WP_184166297.1">
    <property type="nucleotide sequence ID" value="NZ_JACHLN010000002.1"/>
</dbReference>
<gene>
    <name evidence="1" type="ORF">HNP52_002020</name>
</gene>
<evidence type="ECO:0000313" key="2">
    <source>
        <dbReference type="Proteomes" id="UP000575241"/>
    </source>
</evidence>